<evidence type="ECO:0000313" key="4">
    <source>
        <dbReference type="EMBL" id="MED6174201.1"/>
    </source>
</evidence>
<keyword evidence="5" id="KW-1185">Reference proteome</keyword>
<evidence type="ECO:0000259" key="3">
    <source>
        <dbReference type="PROSITE" id="PS50158"/>
    </source>
</evidence>
<dbReference type="Proteomes" id="UP001341840">
    <property type="component" value="Unassembled WGS sequence"/>
</dbReference>
<keyword evidence="1" id="KW-0863">Zinc-finger</keyword>
<comment type="caution">
    <text evidence="4">The sequence shown here is derived from an EMBL/GenBank/DDBJ whole genome shotgun (WGS) entry which is preliminary data.</text>
</comment>
<name>A0ABU6VLU3_9FABA</name>
<reference evidence="4 5" key="1">
    <citation type="journal article" date="2023" name="Plants (Basel)">
        <title>Bridging the Gap: Combining Genomics and Transcriptomics Approaches to Understand Stylosanthes scabra, an Orphan Legume from the Brazilian Caatinga.</title>
        <authorList>
            <person name="Ferreira-Neto J.R.C."/>
            <person name="da Silva M.D."/>
            <person name="Binneck E."/>
            <person name="de Melo N.F."/>
            <person name="da Silva R.H."/>
            <person name="de Melo A.L.T.M."/>
            <person name="Pandolfi V."/>
            <person name="Bustamante F.O."/>
            <person name="Brasileiro-Vidal A.C."/>
            <person name="Benko-Iseppon A.M."/>
        </authorList>
    </citation>
    <scope>NUCLEOTIDE SEQUENCE [LARGE SCALE GENOMIC DNA]</scope>
    <source>
        <tissue evidence="4">Leaves</tissue>
    </source>
</reference>
<dbReference type="PROSITE" id="PS50158">
    <property type="entry name" value="ZF_CCHC"/>
    <property type="match status" value="1"/>
</dbReference>
<dbReference type="EMBL" id="JASCZI010151720">
    <property type="protein sequence ID" value="MED6174201.1"/>
    <property type="molecule type" value="Genomic_DNA"/>
</dbReference>
<gene>
    <name evidence="4" type="ORF">PIB30_066745</name>
</gene>
<evidence type="ECO:0000256" key="2">
    <source>
        <dbReference type="SAM" id="MobiDB-lite"/>
    </source>
</evidence>
<accession>A0ABU6VLU3</accession>
<keyword evidence="1" id="KW-0479">Metal-binding</keyword>
<sequence>MWQLTGMPCIHAIAAIMKRHDNVEDYVHPWLCMESIRKTYSHFIQPVPSEKCWPKYDFVKPAAPIIKRPIGRPKVHKRKKDPAEALMQGDKLKKSFQVTCSKCGQKGHNFKTCKGAPSKPNWQPCRKKAKQNQTPQQADELPISQSAPQAEPQDVARQSMPVQGNCANAGPTTQVAAGTDSIAPRPPPVSAHRDHLGPQLNSGSSSPYLEPLHHPCQSHKSNLTILHQLRVLLGGRPTEVHHMKLWQQLAKQQLDYSSIYQPKDQAPSNRKSEGMKQHQIDYFVFCDFI</sequence>
<proteinExistence type="predicted"/>
<feature type="region of interest" description="Disordered" evidence="2">
    <location>
        <begin position="111"/>
        <end position="214"/>
    </location>
</feature>
<feature type="domain" description="CCHC-type" evidence="3">
    <location>
        <begin position="100"/>
        <end position="114"/>
    </location>
</feature>
<dbReference type="InterPro" id="IPR001878">
    <property type="entry name" value="Znf_CCHC"/>
</dbReference>
<keyword evidence="1" id="KW-0862">Zinc</keyword>
<feature type="compositionally biased region" description="Polar residues" evidence="2">
    <location>
        <begin position="160"/>
        <end position="176"/>
    </location>
</feature>
<feature type="compositionally biased region" description="Polar residues" evidence="2">
    <location>
        <begin position="131"/>
        <end position="148"/>
    </location>
</feature>
<protein>
    <recommendedName>
        <fullName evidence="3">CCHC-type domain-containing protein</fullName>
    </recommendedName>
</protein>
<evidence type="ECO:0000313" key="5">
    <source>
        <dbReference type="Proteomes" id="UP001341840"/>
    </source>
</evidence>
<organism evidence="4 5">
    <name type="scientific">Stylosanthes scabra</name>
    <dbReference type="NCBI Taxonomy" id="79078"/>
    <lineage>
        <taxon>Eukaryota</taxon>
        <taxon>Viridiplantae</taxon>
        <taxon>Streptophyta</taxon>
        <taxon>Embryophyta</taxon>
        <taxon>Tracheophyta</taxon>
        <taxon>Spermatophyta</taxon>
        <taxon>Magnoliopsida</taxon>
        <taxon>eudicotyledons</taxon>
        <taxon>Gunneridae</taxon>
        <taxon>Pentapetalae</taxon>
        <taxon>rosids</taxon>
        <taxon>fabids</taxon>
        <taxon>Fabales</taxon>
        <taxon>Fabaceae</taxon>
        <taxon>Papilionoideae</taxon>
        <taxon>50 kb inversion clade</taxon>
        <taxon>dalbergioids sensu lato</taxon>
        <taxon>Dalbergieae</taxon>
        <taxon>Pterocarpus clade</taxon>
        <taxon>Stylosanthes</taxon>
    </lineage>
</organism>
<evidence type="ECO:0000256" key="1">
    <source>
        <dbReference type="PROSITE-ProRule" id="PRU00047"/>
    </source>
</evidence>